<dbReference type="OrthoDB" id="416496at2759"/>
<gene>
    <name evidence="4" type="ORF">AQUCO_00200644v1</name>
</gene>
<feature type="region of interest" description="Disordered" evidence="2">
    <location>
        <begin position="33"/>
        <end position="91"/>
    </location>
</feature>
<evidence type="ECO:0000256" key="2">
    <source>
        <dbReference type="SAM" id="MobiDB-lite"/>
    </source>
</evidence>
<reference evidence="4 5" key="1">
    <citation type="submission" date="2017-09" db="EMBL/GenBank/DDBJ databases">
        <title>WGS assembly of Aquilegia coerulea Goldsmith.</title>
        <authorList>
            <person name="Hodges S."/>
            <person name="Kramer E."/>
            <person name="Nordborg M."/>
            <person name="Tomkins J."/>
            <person name="Borevitz J."/>
            <person name="Derieg N."/>
            <person name="Yan J."/>
            <person name="Mihaltcheva S."/>
            <person name="Hayes R.D."/>
            <person name="Rokhsar D."/>
        </authorList>
    </citation>
    <scope>NUCLEOTIDE SEQUENCE [LARGE SCALE GENOMIC DNA]</scope>
    <source>
        <strain evidence="5">cv. Goldsmith</strain>
    </source>
</reference>
<evidence type="ECO:0000313" key="4">
    <source>
        <dbReference type="EMBL" id="PIA62753.1"/>
    </source>
</evidence>
<name>A0A2G5F411_AQUCA</name>
<keyword evidence="1" id="KW-0863">Zinc-finger</keyword>
<dbReference type="SUPFAM" id="SSF57850">
    <property type="entry name" value="RING/U-box"/>
    <property type="match status" value="1"/>
</dbReference>
<sequence length="415" mass="45879">MGPHEPYWRTNTSFSPPLSRRWERRLQTDGLQYASQSGLQLYESSPSSNSKESGTSMRDDHLPNHIASDGAGSYFSSPSDSFQTQQWTPSPMKEVNIDDYVSGTLREPASGPLMLTPSVEGTSVAPYNAGSISSRSDSSEYEAVFKTHAASNRNFSTRCSFMSKPIHPISFVNQTPDRDVSGTLATGNHLNRQTHNEAGSSTPRRETLRWSSASSMDFTDVSEHLDSDSGISSYNQSEGFKCGMCDRFLSQRSPWSSRRIVRSGDMPVTGILSCRHVFHADCLEQNTPKMQKHDPPCPVCARLENTLEQPTSSRLKNVLPRLSQVGEDGPSRPWSCGQVGDCVEGALHASPRNSMMLLNRSRLKKHLSFRGSSSKELQEKSKKKGSFSSPCHGKSVEPESFEFSKLNAGPTLLKR</sequence>
<dbReference type="FunCoup" id="A0A2G5F411">
    <property type="interactions" value="1116"/>
</dbReference>
<dbReference type="AlphaFoldDB" id="A0A2G5F411"/>
<evidence type="ECO:0000313" key="5">
    <source>
        <dbReference type="Proteomes" id="UP000230069"/>
    </source>
</evidence>
<feature type="compositionally biased region" description="Polar residues" evidence="2">
    <location>
        <begin position="33"/>
        <end position="43"/>
    </location>
</feature>
<dbReference type="PANTHER" id="PTHR31150:SF23">
    <property type="entry name" value="MANDELONITRILE LYASE-RELATED"/>
    <property type="match status" value="1"/>
</dbReference>
<feature type="compositionally biased region" description="Low complexity" evidence="2">
    <location>
        <begin position="44"/>
        <end position="56"/>
    </location>
</feature>
<dbReference type="InterPro" id="IPR001841">
    <property type="entry name" value="Znf_RING"/>
</dbReference>
<feature type="compositionally biased region" description="Polar residues" evidence="2">
    <location>
        <begin position="74"/>
        <end position="89"/>
    </location>
</feature>
<feature type="region of interest" description="Disordered" evidence="2">
    <location>
        <begin position="184"/>
        <end position="206"/>
    </location>
</feature>
<feature type="region of interest" description="Disordered" evidence="2">
    <location>
        <begin position="1"/>
        <end position="20"/>
    </location>
</feature>
<keyword evidence="5" id="KW-1185">Reference proteome</keyword>
<protein>
    <recommendedName>
        <fullName evidence="3">RING-type domain-containing protein</fullName>
    </recommendedName>
</protein>
<feature type="compositionally biased region" description="Polar residues" evidence="2">
    <location>
        <begin position="184"/>
        <end position="202"/>
    </location>
</feature>
<dbReference type="InterPro" id="IPR013083">
    <property type="entry name" value="Znf_RING/FYVE/PHD"/>
</dbReference>
<dbReference type="STRING" id="218851.A0A2G5F411"/>
<dbReference type="PROSITE" id="PS50089">
    <property type="entry name" value="ZF_RING_2"/>
    <property type="match status" value="1"/>
</dbReference>
<dbReference type="GO" id="GO:0008270">
    <property type="term" value="F:zinc ion binding"/>
    <property type="evidence" value="ECO:0007669"/>
    <property type="project" value="UniProtKB-KW"/>
</dbReference>
<organism evidence="4 5">
    <name type="scientific">Aquilegia coerulea</name>
    <name type="common">Rocky mountain columbine</name>
    <dbReference type="NCBI Taxonomy" id="218851"/>
    <lineage>
        <taxon>Eukaryota</taxon>
        <taxon>Viridiplantae</taxon>
        <taxon>Streptophyta</taxon>
        <taxon>Embryophyta</taxon>
        <taxon>Tracheophyta</taxon>
        <taxon>Spermatophyta</taxon>
        <taxon>Magnoliopsida</taxon>
        <taxon>Ranunculales</taxon>
        <taxon>Ranunculaceae</taxon>
        <taxon>Thalictroideae</taxon>
        <taxon>Aquilegia</taxon>
    </lineage>
</organism>
<evidence type="ECO:0000259" key="3">
    <source>
        <dbReference type="PROSITE" id="PS50089"/>
    </source>
</evidence>
<evidence type="ECO:0000256" key="1">
    <source>
        <dbReference type="PROSITE-ProRule" id="PRU00175"/>
    </source>
</evidence>
<dbReference type="EMBL" id="KZ305019">
    <property type="protein sequence ID" value="PIA62753.1"/>
    <property type="molecule type" value="Genomic_DNA"/>
</dbReference>
<dbReference type="Proteomes" id="UP000230069">
    <property type="component" value="Unassembled WGS sequence"/>
</dbReference>
<dbReference type="Gene3D" id="3.30.40.10">
    <property type="entry name" value="Zinc/RING finger domain, C3HC4 (zinc finger)"/>
    <property type="match status" value="1"/>
</dbReference>
<feature type="domain" description="RING-type" evidence="3">
    <location>
        <begin position="242"/>
        <end position="300"/>
    </location>
</feature>
<dbReference type="InParanoid" id="A0A2G5F411"/>
<accession>A0A2G5F411</accession>
<dbReference type="PANTHER" id="PTHR31150">
    <property type="entry name" value="EXPRESSED PROTEIN"/>
    <property type="match status" value="1"/>
</dbReference>
<keyword evidence="1" id="KW-0479">Metal-binding</keyword>
<proteinExistence type="predicted"/>
<keyword evidence="1" id="KW-0862">Zinc</keyword>
<feature type="region of interest" description="Disordered" evidence="2">
    <location>
        <begin position="368"/>
        <end position="415"/>
    </location>
</feature>